<reference evidence="1 2" key="1">
    <citation type="submission" date="2014-06" db="EMBL/GenBank/DDBJ databases">
        <title>Evolutionary Origins and Diversification of the Mycorrhizal Mutualists.</title>
        <authorList>
            <consortium name="DOE Joint Genome Institute"/>
            <consortium name="Mycorrhizal Genomics Consortium"/>
            <person name="Kohler A."/>
            <person name="Kuo A."/>
            <person name="Nagy L.G."/>
            <person name="Floudas D."/>
            <person name="Copeland A."/>
            <person name="Barry K.W."/>
            <person name="Cichocki N."/>
            <person name="Veneault-Fourrey C."/>
            <person name="LaButti K."/>
            <person name="Lindquist E.A."/>
            <person name="Lipzen A."/>
            <person name="Lundell T."/>
            <person name="Morin E."/>
            <person name="Murat C."/>
            <person name="Riley R."/>
            <person name="Ohm R."/>
            <person name="Sun H."/>
            <person name="Tunlid A."/>
            <person name="Henrissat B."/>
            <person name="Grigoriev I.V."/>
            <person name="Hibbett D.S."/>
            <person name="Martin F."/>
        </authorList>
    </citation>
    <scope>NUCLEOTIDE SEQUENCE [LARGE SCALE GENOMIC DNA]</scope>
    <source>
        <strain evidence="1 2">SS14</strain>
    </source>
</reference>
<protein>
    <submittedName>
        <fullName evidence="1">Uncharacterized protein</fullName>
    </submittedName>
</protein>
<evidence type="ECO:0000313" key="1">
    <source>
        <dbReference type="EMBL" id="KIJ30107.1"/>
    </source>
</evidence>
<dbReference type="Proteomes" id="UP000054279">
    <property type="component" value="Unassembled WGS sequence"/>
</dbReference>
<gene>
    <name evidence="1" type="ORF">M422DRAFT_268355</name>
</gene>
<dbReference type="EMBL" id="KN837268">
    <property type="protein sequence ID" value="KIJ30107.1"/>
    <property type="molecule type" value="Genomic_DNA"/>
</dbReference>
<dbReference type="HOGENOM" id="CLU_1422245_0_0_1"/>
<keyword evidence="2" id="KW-1185">Reference proteome</keyword>
<name>A0A0C9UMQ5_SPHS4</name>
<accession>A0A0C9UMQ5</accession>
<dbReference type="OrthoDB" id="5945905at2759"/>
<dbReference type="AlphaFoldDB" id="A0A0C9UMQ5"/>
<sequence>MPPDRKHKLKSIFPVLALLATKQPELPPPSSVQEASFELLTGINISVPRPVSGVNGNYITERWLYTLNETECIWRFRLTAQQLVQVVNALELPDFIQTPNRYKFSKVEALGLVLARYRTAADQMELCIMYCHSQSAISELVTWMVMYLDVTSWYGIHLVVRMEVYRVPIRKRKDLYWRDSASTYVLRPAES</sequence>
<proteinExistence type="predicted"/>
<evidence type="ECO:0000313" key="2">
    <source>
        <dbReference type="Proteomes" id="UP000054279"/>
    </source>
</evidence>
<organism evidence="1 2">
    <name type="scientific">Sphaerobolus stellatus (strain SS14)</name>
    <dbReference type="NCBI Taxonomy" id="990650"/>
    <lineage>
        <taxon>Eukaryota</taxon>
        <taxon>Fungi</taxon>
        <taxon>Dikarya</taxon>
        <taxon>Basidiomycota</taxon>
        <taxon>Agaricomycotina</taxon>
        <taxon>Agaricomycetes</taxon>
        <taxon>Phallomycetidae</taxon>
        <taxon>Geastrales</taxon>
        <taxon>Sphaerobolaceae</taxon>
        <taxon>Sphaerobolus</taxon>
    </lineage>
</organism>